<feature type="domain" description="Rhodanese" evidence="1">
    <location>
        <begin position="152"/>
        <end position="249"/>
    </location>
</feature>
<name>A0AAE0BA89_9CHLO</name>
<proteinExistence type="predicted"/>
<dbReference type="SUPFAM" id="SSF52821">
    <property type="entry name" value="Rhodanese/Cell cycle control phosphatase"/>
    <property type="match status" value="1"/>
</dbReference>
<keyword evidence="3" id="KW-1185">Reference proteome</keyword>
<dbReference type="PANTHER" id="PTHR43268">
    <property type="entry name" value="THIOSULFATE SULFURTRANSFERASE/RHODANESE-LIKE DOMAIN-CONTAINING PROTEIN 2"/>
    <property type="match status" value="1"/>
</dbReference>
<sequence length="467" mass="51355">MSDIEIILFYKYVRVDQALLQELKRWQEDLGESLGLGGRVLLATEGINGTVCGTKDHISEFEAAIEAHSSNLFATDRRIDWKHSRVVSQEQSSVFPDFVVKIVTEIVATGISSPETRTSPGAQEPLDICSPSYPVGRHLSPLEFHHTLLEGPQDKLVVVDVRNQYEYDVGHFKGAVSPGMRHTAQWQQFVGNNLDSGCALRGKKVLLYCTGGIRCEKASAYLKASGCEDVSQLSGGIHRYLEEFGEHGLFQGKNFVFDKRMAAASSGPGRATADDHTVSGSGLGAAPVESCLSSPALAGSGGEHEAEDEGKSQRVAAVGECSVCGRQWSEHRGGALCCVCRTLVLVCARCWERPPAGAAFHCEAHGHLRGVYFYFLDGFSMEELRTQQEALQIMLAEEEGKGKGRRHQRRTLRNKLDHIAKRQKELEAGDAVVENPPVRRCRSCEKVWGVDCIGNCWGFWKETSPVF</sequence>
<evidence type="ECO:0000313" key="3">
    <source>
        <dbReference type="Proteomes" id="UP001190700"/>
    </source>
</evidence>
<dbReference type="Proteomes" id="UP001190700">
    <property type="component" value="Unassembled WGS sequence"/>
</dbReference>
<dbReference type="Pfam" id="PF00581">
    <property type="entry name" value="Rhodanese"/>
    <property type="match status" value="1"/>
</dbReference>
<dbReference type="SMART" id="SM00450">
    <property type="entry name" value="RHOD"/>
    <property type="match status" value="1"/>
</dbReference>
<reference evidence="2 3" key="1">
    <citation type="journal article" date="2015" name="Genome Biol. Evol.">
        <title>Comparative Genomics of a Bacterivorous Green Alga Reveals Evolutionary Causalities and Consequences of Phago-Mixotrophic Mode of Nutrition.</title>
        <authorList>
            <person name="Burns J.A."/>
            <person name="Paasch A."/>
            <person name="Narechania A."/>
            <person name="Kim E."/>
        </authorList>
    </citation>
    <scope>NUCLEOTIDE SEQUENCE [LARGE SCALE GENOMIC DNA]</scope>
    <source>
        <strain evidence="2 3">PLY_AMNH</strain>
    </source>
</reference>
<dbReference type="InterPro" id="IPR036873">
    <property type="entry name" value="Rhodanese-like_dom_sf"/>
</dbReference>
<protein>
    <recommendedName>
        <fullName evidence="1">Rhodanese domain-containing protein</fullName>
    </recommendedName>
</protein>
<dbReference type="PANTHER" id="PTHR43268:SF6">
    <property type="entry name" value="THIOSULFATE SULFURTRANSFERASE_RHODANESE-LIKE DOMAIN-CONTAINING PROTEIN 2"/>
    <property type="match status" value="1"/>
</dbReference>
<gene>
    <name evidence="2" type="ORF">CYMTET_56983</name>
</gene>
<dbReference type="AlphaFoldDB" id="A0AAE0BA89"/>
<dbReference type="Pfam" id="PF17773">
    <property type="entry name" value="UPF0176_N"/>
    <property type="match status" value="1"/>
</dbReference>
<evidence type="ECO:0000313" key="2">
    <source>
        <dbReference type="EMBL" id="KAK3232682.1"/>
    </source>
</evidence>
<accession>A0AAE0BA89</accession>
<dbReference type="InterPro" id="IPR020936">
    <property type="entry name" value="TrhO"/>
</dbReference>
<dbReference type="Gene3D" id="3.30.70.100">
    <property type="match status" value="1"/>
</dbReference>
<evidence type="ECO:0000259" key="1">
    <source>
        <dbReference type="PROSITE" id="PS50206"/>
    </source>
</evidence>
<dbReference type="InterPro" id="IPR040503">
    <property type="entry name" value="TRHO_N"/>
</dbReference>
<dbReference type="PROSITE" id="PS50206">
    <property type="entry name" value="RHODANESE_3"/>
    <property type="match status" value="1"/>
</dbReference>
<dbReference type="Gene3D" id="3.40.250.10">
    <property type="entry name" value="Rhodanese-like domain"/>
    <property type="match status" value="1"/>
</dbReference>
<dbReference type="InterPro" id="IPR001763">
    <property type="entry name" value="Rhodanese-like_dom"/>
</dbReference>
<dbReference type="EMBL" id="LGRX02035928">
    <property type="protein sequence ID" value="KAK3232682.1"/>
    <property type="molecule type" value="Genomic_DNA"/>
</dbReference>
<organism evidence="2 3">
    <name type="scientific">Cymbomonas tetramitiformis</name>
    <dbReference type="NCBI Taxonomy" id="36881"/>
    <lineage>
        <taxon>Eukaryota</taxon>
        <taxon>Viridiplantae</taxon>
        <taxon>Chlorophyta</taxon>
        <taxon>Pyramimonadophyceae</taxon>
        <taxon>Pyramimonadales</taxon>
        <taxon>Pyramimonadaceae</taxon>
        <taxon>Cymbomonas</taxon>
    </lineage>
</organism>
<comment type="caution">
    <text evidence="2">The sequence shown here is derived from an EMBL/GenBank/DDBJ whole genome shotgun (WGS) entry which is preliminary data.</text>
</comment>